<feature type="domain" description="Flavin reductase like" evidence="2">
    <location>
        <begin position="12"/>
        <end position="156"/>
    </location>
</feature>
<organism evidence="3 4">
    <name type="scientific">Pseudohalioglobus lutimaris</name>
    <dbReference type="NCBI Taxonomy" id="1737061"/>
    <lineage>
        <taxon>Bacteria</taxon>
        <taxon>Pseudomonadati</taxon>
        <taxon>Pseudomonadota</taxon>
        <taxon>Gammaproteobacteria</taxon>
        <taxon>Cellvibrionales</taxon>
        <taxon>Halieaceae</taxon>
        <taxon>Pseudohalioglobus</taxon>
    </lineage>
</organism>
<reference evidence="3 4" key="1">
    <citation type="submission" date="2018-01" db="EMBL/GenBank/DDBJ databases">
        <title>The draft genome sequence of Halioglobus lutimaris HF004.</title>
        <authorList>
            <person name="Du Z.-J."/>
            <person name="Shi M.-J."/>
        </authorList>
    </citation>
    <scope>NUCLEOTIDE SEQUENCE [LARGE SCALE GENOMIC DNA]</scope>
    <source>
        <strain evidence="3 4">HF004</strain>
    </source>
</reference>
<gene>
    <name evidence="3" type="ORF">C0039_19705</name>
</gene>
<dbReference type="PANTHER" id="PTHR30466">
    <property type="entry name" value="FLAVIN REDUCTASE"/>
    <property type="match status" value="1"/>
</dbReference>
<dbReference type="GO" id="GO:0042602">
    <property type="term" value="F:riboflavin reductase (NADPH) activity"/>
    <property type="evidence" value="ECO:0007669"/>
    <property type="project" value="TreeGrafter"/>
</dbReference>
<dbReference type="InterPro" id="IPR012349">
    <property type="entry name" value="Split_barrel_FMN-bd"/>
</dbReference>
<accession>A0A2N5WXA4</accession>
<keyword evidence="4" id="KW-1185">Reference proteome</keyword>
<protein>
    <submittedName>
        <fullName evidence="3">Flavin reductase</fullName>
    </submittedName>
</protein>
<name>A0A2N5WXA4_9GAMM</name>
<evidence type="ECO:0000256" key="1">
    <source>
        <dbReference type="ARBA" id="ARBA00023002"/>
    </source>
</evidence>
<evidence type="ECO:0000313" key="4">
    <source>
        <dbReference type="Proteomes" id="UP000235005"/>
    </source>
</evidence>
<dbReference type="SUPFAM" id="SSF50475">
    <property type="entry name" value="FMN-binding split barrel"/>
    <property type="match status" value="1"/>
</dbReference>
<dbReference type="Proteomes" id="UP000235005">
    <property type="component" value="Unassembled WGS sequence"/>
</dbReference>
<dbReference type="InterPro" id="IPR050268">
    <property type="entry name" value="NADH-dep_flavin_reductase"/>
</dbReference>
<dbReference type="Gene3D" id="2.30.110.10">
    <property type="entry name" value="Electron Transport, Fmn-binding Protein, Chain A"/>
    <property type="match status" value="1"/>
</dbReference>
<dbReference type="Pfam" id="PF01613">
    <property type="entry name" value="Flavin_Reduct"/>
    <property type="match status" value="1"/>
</dbReference>
<dbReference type="GO" id="GO:0010181">
    <property type="term" value="F:FMN binding"/>
    <property type="evidence" value="ECO:0007669"/>
    <property type="project" value="InterPro"/>
</dbReference>
<dbReference type="AlphaFoldDB" id="A0A2N5WXA4"/>
<dbReference type="InterPro" id="IPR002563">
    <property type="entry name" value="Flavin_Rdtase-like_dom"/>
</dbReference>
<dbReference type="SMART" id="SM00903">
    <property type="entry name" value="Flavin_Reduct"/>
    <property type="match status" value="1"/>
</dbReference>
<keyword evidence="1" id="KW-0560">Oxidoreductase</keyword>
<evidence type="ECO:0000259" key="2">
    <source>
        <dbReference type="SMART" id="SM00903"/>
    </source>
</evidence>
<dbReference type="PANTHER" id="PTHR30466:SF1">
    <property type="entry name" value="FMN REDUCTASE (NADH) RUTF"/>
    <property type="match status" value="1"/>
</dbReference>
<proteinExistence type="predicted"/>
<comment type="caution">
    <text evidence="3">The sequence shown here is derived from an EMBL/GenBank/DDBJ whole genome shotgun (WGS) entry which is preliminary data.</text>
</comment>
<dbReference type="EMBL" id="PKUS01000045">
    <property type="protein sequence ID" value="PLW66858.1"/>
    <property type="molecule type" value="Genomic_DNA"/>
</dbReference>
<dbReference type="OrthoDB" id="9792858at2"/>
<sequence length="158" mass="17288">MNMDGRELRNALGRFATGVCVISTIDKQGKAVGMTANSFSSVSLDPPLVLWSLQNNSEIYDTFATARRFAINVLASEQVELSNDYARKGDHQLSPGHYCLGRHGSPVIRNALVTFECQLESTHQGGDHLIIIGRVLGMLSRPTGKPLLFHAGAYCELR</sequence>
<evidence type="ECO:0000313" key="3">
    <source>
        <dbReference type="EMBL" id="PLW66858.1"/>
    </source>
</evidence>